<dbReference type="SUPFAM" id="SSF52833">
    <property type="entry name" value="Thioredoxin-like"/>
    <property type="match status" value="1"/>
</dbReference>
<dbReference type="EMBL" id="CP044205">
    <property type="protein sequence ID" value="QFY44822.1"/>
    <property type="molecule type" value="Genomic_DNA"/>
</dbReference>
<comment type="similarity">
    <text evidence="1">Belongs to the HupG/HyaE family.</text>
</comment>
<organism evidence="2 3">
    <name type="scientific">Candidatus Methylospira mobilis</name>
    <dbReference type="NCBI Taxonomy" id="1808979"/>
    <lineage>
        <taxon>Bacteria</taxon>
        <taxon>Pseudomonadati</taxon>
        <taxon>Pseudomonadota</taxon>
        <taxon>Gammaproteobacteria</taxon>
        <taxon>Methylococcales</taxon>
        <taxon>Methylococcaceae</taxon>
        <taxon>Candidatus Methylospira</taxon>
    </lineage>
</organism>
<dbReference type="Gene3D" id="3.40.30.10">
    <property type="entry name" value="Glutaredoxin"/>
    <property type="match status" value="1"/>
</dbReference>
<protein>
    <recommendedName>
        <fullName evidence="4">Hydrogenase expression/formation protein</fullName>
    </recommendedName>
</protein>
<dbReference type="KEGG" id="mmob:F6R98_21115"/>
<dbReference type="RefSeq" id="WP_153250787.1">
    <property type="nucleotide sequence ID" value="NZ_CP044205.1"/>
</dbReference>
<name>A0A5Q0BNS1_9GAMM</name>
<evidence type="ECO:0000256" key="1">
    <source>
        <dbReference type="ARBA" id="ARBA00009004"/>
    </source>
</evidence>
<evidence type="ECO:0000313" key="3">
    <source>
        <dbReference type="Proteomes" id="UP000325755"/>
    </source>
</evidence>
<gene>
    <name evidence="2" type="ORF">F6R98_21115</name>
</gene>
<reference evidence="2 3" key="1">
    <citation type="submission" date="2019-09" db="EMBL/GenBank/DDBJ databases">
        <title>Ecophysiology of the spiral-shaped methanotroph Methylospira mobilis as revealed by the complete genome sequence.</title>
        <authorList>
            <person name="Oshkin I.Y."/>
            <person name="Dedysh S.N."/>
            <person name="Miroshnikov K."/>
            <person name="Danilova O.V."/>
            <person name="Hakobyan A."/>
            <person name="Liesack W."/>
        </authorList>
    </citation>
    <scope>NUCLEOTIDE SEQUENCE [LARGE SCALE GENOMIC DNA]</scope>
    <source>
        <strain evidence="2 3">Shm1</strain>
    </source>
</reference>
<evidence type="ECO:0008006" key="4">
    <source>
        <dbReference type="Google" id="ProtNLM"/>
    </source>
</evidence>
<keyword evidence="3" id="KW-1185">Reference proteome</keyword>
<dbReference type="InParanoid" id="A0A5Q0BNS1"/>
<dbReference type="Pfam" id="PF07449">
    <property type="entry name" value="HyaE"/>
    <property type="match status" value="1"/>
</dbReference>
<evidence type="ECO:0000313" key="2">
    <source>
        <dbReference type="EMBL" id="QFY44822.1"/>
    </source>
</evidence>
<accession>A0A5Q0BNS1</accession>
<dbReference type="OrthoDB" id="6560050at2"/>
<proteinExistence type="inferred from homology"/>
<sequence>MSLPDLISRLSAQGMPVVDREAARIYAQSHEYVLLCLFNDPKTFPENFDVAVVVPELLKSFPALRAAVAEPQAVTALALIYGIDTFPALILLRNGEVQQRWPRIQPWGIYQQHLQTLLNG</sequence>
<dbReference type="InterPro" id="IPR036249">
    <property type="entry name" value="Thioredoxin-like_sf"/>
</dbReference>
<dbReference type="FunCoup" id="A0A5Q0BNS1">
    <property type="interactions" value="27"/>
</dbReference>
<dbReference type="InterPro" id="IPR010893">
    <property type="entry name" value="NiFe-hyd_mat_HyaE"/>
</dbReference>
<dbReference type="AlphaFoldDB" id="A0A5Q0BNS1"/>
<dbReference type="Proteomes" id="UP000325755">
    <property type="component" value="Chromosome"/>
</dbReference>